<reference evidence="1 2" key="1">
    <citation type="journal article" date="2022" name="bioRxiv">
        <title>The genome of the oomycete Peronosclerospora sorghi, a cosmopolitan pathogen of maize and sorghum, is inflated with dispersed pseudogenes.</title>
        <authorList>
            <person name="Fletcher K."/>
            <person name="Martin F."/>
            <person name="Isakeit T."/>
            <person name="Cavanaugh K."/>
            <person name="Magill C."/>
            <person name="Michelmore R."/>
        </authorList>
    </citation>
    <scope>NUCLEOTIDE SEQUENCE [LARGE SCALE GENOMIC DNA]</scope>
    <source>
        <strain evidence="1">P6</strain>
    </source>
</reference>
<sequence length="61" mass="6290">MRNSIRDLPTDSGSITQMSTSGVPTTSIGRASLTSWSSDKSAFGSTSGPTNLLLDQKAAEA</sequence>
<dbReference type="Proteomes" id="UP001163321">
    <property type="component" value="Chromosome 6"/>
</dbReference>
<evidence type="ECO:0000313" key="1">
    <source>
        <dbReference type="EMBL" id="KAI9910999.1"/>
    </source>
</evidence>
<evidence type="ECO:0000313" key="2">
    <source>
        <dbReference type="Proteomes" id="UP001163321"/>
    </source>
</evidence>
<gene>
    <name evidence="1" type="ORF">PsorP6_010097</name>
</gene>
<comment type="caution">
    <text evidence="1">The sequence shown here is derived from an EMBL/GenBank/DDBJ whole genome shotgun (WGS) entry which is preliminary data.</text>
</comment>
<dbReference type="EMBL" id="CM047585">
    <property type="protein sequence ID" value="KAI9910999.1"/>
    <property type="molecule type" value="Genomic_DNA"/>
</dbReference>
<keyword evidence="2" id="KW-1185">Reference proteome</keyword>
<accession>A0ACC0VYR3</accession>
<organism evidence="1 2">
    <name type="scientific">Peronosclerospora sorghi</name>
    <dbReference type="NCBI Taxonomy" id="230839"/>
    <lineage>
        <taxon>Eukaryota</taxon>
        <taxon>Sar</taxon>
        <taxon>Stramenopiles</taxon>
        <taxon>Oomycota</taxon>
        <taxon>Peronosporomycetes</taxon>
        <taxon>Peronosporales</taxon>
        <taxon>Peronosporaceae</taxon>
        <taxon>Peronosclerospora</taxon>
    </lineage>
</organism>
<name>A0ACC0VYR3_9STRA</name>
<protein>
    <submittedName>
        <fullName evidence="1">Uncharacterized protein</fullName>
    </submittedName>
</protein>
<proteinExistence type="predicted"/>